<dbReference type="RefSeq" id="WP_091454986.1">
    <property type="nucleotide sequence ID" value="NZ_FMZZ01000013.1"/>
</dbReference>
<reference evidence="2" key="1">
    <citation type="submission" date="2016-10" db="EMBL/GenBank/DDBJ databases">
        <authorList>
            <person name="Varghese N."/>
            <person name="Submissions S."/>
        </authorList>
    </citation>
    <scope>NUCLEOTIDE SEQUENCE [LARGE SCALE GENOMIC DNA]</scope>
    <source>
        <strain evidence="2">IBRC-M 10403</strain>
    </source>
</reference>
<dbReference type="OrthoDB" id="3213425at2"/>
<dbReference type="EMBL" id="FMZZ01000013">
    <property type="protein sequence ID" value="SDD57642.1"/>
    <property type="molecule type" value="Genomic_DNA"/>
</dbReference>
<gene>
    <name evidence="1" type="ORF">SAMN05216174_113122</name>
</gene>
<dbReference type="Gene3D" id="1.25.40.10">
    <property type="entry name" value="Tetratricopeptide repeat domain"/>
    <property type="match status" value="1"/>
</dbReference>
<evidence type="ECO:0008006" key="3">
    <source>
        <dbReference type="Google" id="ProtNLM"/>
    </source>
</evidence>
<sequence length="437" mass="47304">MTSQTRKRNDALRALLTEAQWTSHNFAAAVNRVAAEAGLTFRYDRTAVSHWLSGSRPHPPVPTLLAEALSRRLGRLIAVTETGMADTPVVGAALVDEATSADGLRQLVLADLDPVRRTLLREQPFRPDWAVAPDWPQAPTARAADPGPSERGVLAAIGAMTSAFTAAYQAFGGGHGRLALAAYLATDITPRLHLSGTEPALLGATARLTHLLGYMSADNLYHHLAQRYYRLALHLAGEAGDPVGQAAVLGSMSAQARFLGHHRQMIRLADTALSRAGSAAPPGARAALLGQAAVAHARLADRGEALARLAEAEKHLGGARAVDACAKADLADHTGQVLALLGDHRGAARAWRDSLRDRPETQRRSRVLTTHRLAELHLRHGDLERACDTWQGFLDAYSYVRSAHVDFAFHRFRRQLRSHADNAFARHVLQRADRLSE</sequence>
<keyword evidence="2" id="KW-1185">Reference proteome</keyword>
<evidence type="ECO:0000313" key="2">
    <source>
        <dbReference type="Proteomes" id="UP000199501"/>
    </source>
</evidence>
<dbReference type="AlphaFoldDB" id="A0A1G6VVI0"/>
<dbReference type="SUPFAM" id="SSF48452">
    <property type="entry name" value="TPR-like"/>
    <property type="match status" value="1"/>
</dbReference>
<organism evidence="1 2">
    <name type="scientific">Actinokineospora iranica</name>
    <dbReference type="NCBI Taxonomy" id="1271860"/>
    <lineage>
        <taxon>Bacteria</taxon>
        <taxon>Bacillati</taxon>
        <taxon>Actinomycetota</taxon>
        <taxon>Actinomycetes</taxon>
        <taxon>Pseudonocardiales</taxon>
        <taxon>Pseudonocardiaceae</taxon>
        <taxon>Actinokineospora</taxon>
    </lineage>
</organism>
<protein>
    <recommendedName>
        <fullName evidence="3">Tetratricopeptide repeat-containing protein</fullName>
    </recommendedName>
</protein>
<dbReference type="Proteomes" id="UP000199501">
    <property type="component" value="Unassembled WGS sequence"/>
</dbReference>
<proteinExistence type="predicted"/>
<dbReference type="STRING" id="1271860.SAMN05216174_113122"/>
<dbReference type="InterPro" id="IPR011990">
    <property type="entry name" value="TPR-like_helical_dom_sf"/>
</dbReference>
<name>A0A1G6VVI0_9PSEU</name>
<accession>A0A1G6VVI0</accession>
<evidence type="ECO:0000313" key="1">
    <source>
        <dbReference type="EMBL" id="SDD57642.1"/>
    </source>
</evidence>